<gene>
    <name evidence="1" type="ORF">CEXT_70501</name>
</gene>
<reference evidence="1 2" key="1">
    <citation type="submission" date="2021-06" db="EMBL/GenBank/DDBJ databases">
        <title>Caerostris extrusa draft genome.</title>
        <authorList>
            <person name="Kono N."/>
            <person name="Arakawa K."/>
        </authorList>
    </citation>
    <scope>NUCLEOTIDE SEQUENCE [LARGE SCALE GENOMIC DNA]</scope>
</reference>
<evidence type="ECO:0000313" key="2">
    <source>
        <dbReference type="Proteomes" id="UP001054945"/>
    </source>
</evidence>
<sequence length="154" mass="17721">MLSTYKLVPNKEDLDNIENLRYLWEQTQKQSTETQNSLLDMKTQFQAQLTDNISSFTNEFEKFQRDYQEKGPLVVGLSAMEASIDLPNIKTDSTAYGKKIYDKYTDGAILFGYKCKRVPSLALHTEGARDDAKAIQALQRRLGQSEWLSRHSME</sequence>
<dbReference type="Proteomes" id="UP001054945">
    <property type="component" value="Unassembled WGS sequence"/>
</dbReference>
<organism evidence="1 2">
    <name type="scientific">Caerostris extrusa</name>
    <name type="common">Bark spider</name>
    <name type="synonym">Caerostris bankana</name>
    <dbReference type="NCBI Taxonomy" id="172846"/>
    <lineage>
        <taxon>Eukaryota</taxon>
        <taxon>Metazoa</taxon>
        <taxon>Ecdysozoa</taxon>
        <taxon>Arthropoda</taxon>
        <taxon>Chelicerata</taxon>
        <taxon>Arachnida</taxon>
        <taxon>Araneae</taxon>
        <taxon>Araneomorphae</taxon>
        <taxon>Entelegynae</taxon>
        <taxon>Araneoidea</taxon>
        <taxon>Araneidae</taxon>
        <taxon>Caerostris</taxon>
    </lineage>
</organism>
<name>A0AAV4R5D9_CAEEX</name>
<proteinExistence type="predicted"/>
<evidence type="ECO:0000313" key="1">
    <source>
        <dbReference type="EMBL" id="GIY15572.1"/>
    </source>
</evidence>
<dbReference type="AlphaFoldDB" id="A0AAV4R5D9"/>
<comment type="caution">
    <text evidence="1">The sequence shown here is derived from an EMBL/GenBank/DDBJ whole genome shotgun (WGS) entry which is preliminary data.</text>
</comment>
<accession>A0AAV4R5D9</accession>
<protein>
    <submittedName>
        <fullName evidence="1">Uncharacterized protein</fullName>
    </submittedName>
</protein>
<keyword evidence="2" id="KW-1185">Reference proteome</keyword>
<dbReference type="EMBL" id="BPLR01007249">
    <property type="protein sequence ID" value="GIY15572.1"/>
    <property type="molecule type" value="Genomic_DNA"/>
</dbReference>